<dbReference type="GO" id="GO:0044781">
    <property type="term" value="P:bacterial-type flagellum organization"/>
    <property type="evidence" value="ECO:0007669"/>
    <property type="project" value="UniProtKB-KW"/>
</dbReference>
<dbReference type="SUPFAM" id="SSF101498">
    <property type="entry name" value="Anti-sigma factor FlgM"/>
    <property type="match status" value="1"/>
</dbReference>
<evidence type="ECO:0000259" key="7">
    <source>
        <dbReference type="Pfam" id="PF04316"/>
    </source>
</evidence>
<keyword evidence="9" id="KW-1185">Reference proteome</keyword>
<feature type="domain" description="Anti-sigma-28 factor FlgM C-terminal" evidence="7">
    <location>
        <begin position="39"/>
        <end position="98"/>
    </location>
</feature>
<keyword evidence="3" id="KW-0678">Repressor</keyword>
<dbReference type="STRING" id="474960.SAMN05216180_0905"/>
<keyword evidence="5" id="KW-0805">Transcription regulation</keyword>
<dbReference type="Proteomes" id="UP000199158">
    <property type="component" value="Unassembled WGS sequence"/>
</dbReference>
<evidence type="ECO:0000256" key="6">
    <source>
        <dbReference type="ARBA" id="ARBA00023163"/>
    </source>
</evidence>
<evidence type="ECO:0000256" key="1">
    <source>
        <dbReference type="ARBA" id="ARBA00005322"/>
    </source>
</evidence>
<keyword evidence="4" id="KW-1005">Bacterial flagellum biogenesis</keyword>
<dbReference type="InterPro" id="IPR007412">
    <property type="entry name" value="FlgM"/>
</dbReference>
<dbReference type="RefSeq" id="WP_092752073.1">
    <property type="nucleotide sequence ID" value="NZ_FOCG01000001.1"/>
</dbReference>
<evidence type="ECO:0000256" key="3">
    <source>
        <dbReference type="ARBA" id="ARBA00022491"/>
    </source>
</evidence>
<dbReference type="NCBIfam" id="TIGR03824">
    <property type="entry name" value="FlgM_jcvi"/>
    <property type="match status" value="1"/>
</dbReference>
<evidence type="ECO:0000313" key="9">
    <source>
        <dbReference type="Proteomes" id="UP000199158"/>
    </source>
</evidence>
<dbReference type="EMBL" id="FOCG01000001">
    <property type="protein sequence ID" value="SEM62072.1"/>
    <property type="molecule type" value="Genomic_DNA"/>
</dbReference>
<proteinExistence type="inferred from homology"/>
<dbReference type="InterPro" id="IPR031316">
    <property type="entry name" value="FlgM_C"/>
</dbReference>
<dbReference type="InterPro" id="IPR035890">
    <property type="entry name" value="Anti-sigma-28_factor_FlgM_sf"/>
</dbReference>
<organism evidence="8 9">
    <name type="scientific">Hydrogenoanaerobacterium saccharovorans</name>
    <dbReference type="NCBI Taxonomy" id="474960"/>
    <lineage>
        <taxon>Bacteria</taxon>
        <taxon>Bacillati</taxon>
        <taxon>Bacillota</taxon>
        <taxon>Clostridia</taxon>
        <taxon>Eubacteriales</taxon>
        <taxon>Oscillospiraceae</taxon>
        <taxon>Hydrogenoanaerobacterium</taxon>
    </lineage>
</organism>
<accession>A0A1H7ZTV6</accession>
<protein>
    <recommendedName>
        <fullName evidence="2">Negative regulator of flagellin synthesis</fullName>
    </recommendedName>
</protein>
<comment type="similarity">
    <text evidence="1">Belongs to the FlgM family.</text>
</comment>
<sequence>MEIKPSSGFNIYKANARSAMNCENSVGKSVSSAAPNKMDTISISAQGAQQKETAKLVSSITKEITADADSAKVNALKTAIQNGTYSVSAEKIADAILNGLFA</sequence>
<dbReference type="OrthoDB" id="1957024at2"/>
<evidence type="ECO:0000256" key="2">
    <source>
        <dbReference type="ARBA" id="ARBA00017823"/>
    </source>
</evidence>
<evidence type="ECO:0000256" key="4">
    <source>
        <dbReference type="ARBA" id="ARBA00022795"/>
    </source>
</evidence>
<keyword evidence="6" id="KW-0804">Transcription</keyword>
<reference evidence="8 9" key="1">
    <citation type="submission" date="2016-10" db="EMBL/GenBank/DDBJ databases">
        <authorList>
            <person name="de Groot N.N."/>
        </authorList>
    </citation>
    <scope>NUCLEOTIDE SEQUENCE [LARGE SCALE GENOMIC DNA]</scope>
    <source>
        <strain evidence="8 9">CGMCC 1.5070</strain>
    </source>
</reference>
<evidence type="ECO:0000313" key="8">
    <source>
        <dbReference type="EMBL" id="SEM62072.1"/>
    </source>
</evidence>
<dbReference type="GO" id="GO:0045892">
    <property type="term" value="P:negative regulation of DNA-templated transcription"/>
    <property type="evidence" value="ECO:0007669"/>
    <property type="project" value="InterPro"/>
</dbReference>
<dbReference type="Pfam" id="PF04316">
    <property type="entry name" value="FlgM"/>
    <property type="match status" value="1"/>
</dbReference>
<gene>
    <name evidence="8" type="ORF">SAMN05216180_0905</name>
</gene>
<name>A0A1H7ZTV6_9FIRM</name>
<dbReference type="AlphaFoldDB" id="A0A1H7ZTV6"/>
<evidence type="ECO:0000256" key="5">
    <source>
        <dbReference type="ARBA" id="ARBA00023015"/>
    </source>
</evidence>